<name>A0A0F9AK02_9ZZZZ</name>
<proteinExistence type="predicted"/>
<protein>
    <submittedName>
        <fullName evidence="1">Uncharacterized protein</fullName>
    </submittedName>
</protein>
<sequence length="72" mass="7990">MSALLIAVGYLLTVALILVWNHGAHRKPDPVGWCRRCRQPESRVGPIKGNVCGSCADDLRQEEMAAEMDMRP</sequence>
<reference evidence="1" key="1">
    <citation type="journal article" date="2015" name="Nature">
        <title>Complex archaea that bridge the gap between prokaryotes and eukaryotes.</title>
        <authorList>
            <person name="Spang A."/>
            <person name="Saw J.H."/>
            <person name="Jorgensen S.L."/>
            <person name="Zaremba-Niedzwiedzka K."/>
            <person name="Martijn J."/>
            <person name="Lind A.E."/>
            <person name="van Eijk R."/>
            <person name="Schleper C."/>
            <person name="Guy L."/>
            <person name="Ettema T.J."/>
        </authorList>
    </citation>
    <scope>NUCLEOTIDE SEQUENCE</scope>
</reference>
<evidence type="ECO:0000313" key="1">
    <source>
        <dbReference type="EMBL" id="KKK72521.1"/>
    </source>
</evidence>
<dbReference type="AlphaFoldDB" id="A0A0F9AK02"/>
<organism evidence="1">
    <name type="scientific">marine sediment metagenome</name>
    <dbReference type="NCBI Taxonomy" id="412755"/>
    <lineage>
        <taxon>unclassified sequences</taxon>
        <taxon>metagenomes</taxon>
        <taxon>ecological metagenomes</taxon>
    </lineage>
</organism>
<comment type="caution">
    <text evidence="1">The sequence shown here is derived from an EMBL/GenBank/DDBJ whole genome shotgun (WGS) entry which is preliminary data.</text>
</comment>
<gene>
    <name evidence="1" type="ORF">LCGC14_2903050</name>
</gene>
<accession>A0A0F9AK02</accession>
<dbReference type="EMBL" id="LAZR01057218">
    <property type="protein sequence ID" value="KKK72521.1"/>
    <property type="molecule type" value="Genomic_DNA"/>
</dbReference>